<evidence type="ECO:0000313" key="1">
    <source>
        <dbReference type="EMBL" id="KAK1144514.1"/>
    </source>
</evidence>
<evidence type="ECO:0000313" key="2">
    <source>
        <dbReference type="Proteomes" id="UP001177260"/>
    </source>
</evidence>
<accession>A0ACC3B2A7</accession>
<dbReference type="Proteomes" id="UP001177260">
    <property type="component" value="Unassembled WGS sequence"/>
</dbReference>
<proteinExistence type="predicted"/>
<comment type="caution">
    <text evidence="1">The sequence shown here is derived from an EMBL/GenBank/DDBJ whole genome shotgun (WGS) entry which is preliminary data.</text>
</comment>
<gene>
    <name evidence="1" type="ORF">N8T08_005387</name>
</gene>
<dbReference type="EMBL" id="JAOPJF010000030">
    <property type="protein sequence ID" value="KAK1144514.1"/>
    <property type="molecule type" value="Genomic_DNA"/>
</dbReference>
<reference evidence="1 2" key="1">
    <citation type="journal article" date="2023" name="ACS Omega">
        <title>Identification of the Neoaspergillic Acid Biosynthesis Gene Cluster by Establishing an In Vitro CRISPR-Ribonucleoprotein Genetic System in Aspergillus melleus.</title>
        <authorList>
            <person name="Yuan B."/>
            <person name="Grau M.F."/>
            <person name="Murata R.M."/>
            <person name="Torok T."/>
            <person name="Venkateswaran K."/>
            <person name="Stajich J.E."/>
            <person name="Wang C.C.C."/>
        </authorList>
    </citation>
    <scope>NUCLEOTIDE SEQUENCE [LARGE SCALE GENOMIC DNA]</scope>
    <source>
        <strain evidence="1 2">IMV 1140</strain>
    </source>
</reference>
<sequence>MASTDISETDFAATLERYAVEAKKRLRADGVAQYADIALTDKFKQFAEDPWIRGEENQLKNPYLSQPVPVANGGHVKVVITGAGYGALLYAVRLIQTAGFIAEDFVFVDSAWGFGGTWYWNRYPGLMCDVESSCYLPLLDETEFIPQHRYSYGPELRQYAELIVEKYGLQKRPLFGCTVKESRWDESQSQWVTTMVRKRPVSIETVEESYVIHSDMVILASGLLNRPKLPRLSGLDVYRGHVFHTSRWDYDYTGGSPEDPTLSRLRGKKVALVGTGATGIQVVPELAKWAGQLTVFQRTPSAMDMRGQRAMDPETWRRDVTQGRKEWQSERRMNMAAFVSRVPDPPATDLVDDGWTHFPSLSGLIGGPAAASLTEATVGEYVESLHRLDLPRQERIRRRVDAVVVDPATAESLKPWYPGWCKRPCFHDEYLGAFNKPNVRLVDTAGKGIDGFSSTGIQFSGQEYEADVVILATGYESPAAGAPSFRARIGITGRGGVTLDEKWTKGVGTLHGILTHGFPNLLLAGVTQAGSTVNAVHMVDILATHAAQTIAAAQKQADSSERLVIEPTFEAEEAWGMAVASTAYAYAAIPGCTPSYATLEGASMQAQTAEEQIRVARSIPWGRGVSDFVNVLAAWHKSNELQDIHVSRRKDGLTQISDTPSEGVQRQAKMYPKSRL</sequence>
<keyword evidence="2" id="KW-1185">Reference proteome</keyword>
<protein>
    <submittedName>
        <fullName evidence="1">Uncharacterized protein</fullName>
    </submittedName>
</protein>
<name>A0ACC3B2A7_9EURO</name>
<organism evidence="1 2">
    <name type="scientific">Aspergillus melleus</name>
    <dbReference type="NCBI Taxonomy" id="138277"/>
    <lineage>
        <taxon>Eukaryota</taxon>
        <taxon>Fungi</taxon>
        <taxon>Dikarya</taxon>
        <taxon>Ascomycota</taxon>
        <taxon>Pezizomycotina</taxon>
        <taxon>Eurotiomycetes</taxon>
        <taxon>Eurotiomycetidae</taxon>
        <taxon>Eurotiales</taxon>
        <taxon>Aspergillaceae</taxon>
        <taxon>Aspergillus</taxon>
        <taxon>Aspergillus subgen. Circumdati</taxon>
    </lineage>
</organism>